<evidence type="ECO:0000313" key="2">
    <source>
        <dbReference type="Proteomes" id="UP001419268"/>
    </source>
</evidence>
<dbReference type="EMBL" id="JBBNAG010000012">
    <property type="protein sequence ID" value="KAK9088653.1"/>
    <property type="molecule type" value="Genomic_DNA"/>
</dbReference>
<dbReference type="AlphaFoldDB" id="A0AAP0EBS2"/>
<organism evidence="1 2">
    <name type="scientific">Stephania cephalantha</name>
    <dbReference type="NCBI Taxonomy" id="152367"/>
    <lineage>
        <taxon>Eukaryota</taxon>
        <taxon>Viridiplantae</taxon>
        <taxon>Streptophyta</taxon>
        <taxon>Embryophyta</taxon>
        <taxon>Tracheophyta</taxon>
        <taxon>Spermatophyta</taxon>
        <taxon>Magnoliopsida</taxon>
        <taxon>Ranunculales</taxon>
        <taxon>Menispermaceae</taxon>
        <taxon>Menispermoideae</taxon>
        <taxon>Cissampelideae</taxon>
        <taxon>Stephania</taxon>
    </lineage>
</organism>
<gene>
    <name evidence="1" type="ORF">Scep_027735</name>
</gene>
<evidence type="ECO:0008006" key="3">
    <source>
        <dbReference type="Google" id="ProtNLM"/>
    </source>
</evidence>
<reference evidence="1 2" key="1">
    <citation type="submission" date="2024-01" db="EMBL/GenBank/DDBJ databases">
        <title>Genome assemblies of Stephania.</title>
        <authorList>
            <person name="Yang L."/>
        </authorList>
    </citation>
    <scope>NUCLEOTIDE SEQUENCE [LARGE SCALE GENOMIC DNA]</scope>
    <source>
        <strain evidence="1">JXDWG</strain>
        <tissue evidence="1">Leaf</tissue>
    </source>
</reference>
<comment type="caution">
    <text evidence="1">The sequence shown here is derived from an EMBL/GenBank/DDBJ whole genome shotgun (WGS) entry which is preliminary data.</text>
</comment>
<accession>A0AAP0EBS2</accession>
<protein>
    <recommendedName>
        <fullName evidence="3">Aminotransferase-like plant mobile domain-containing protein</fullName>
    </recommendedName>
</protein>
<evidence type="ECO:0000313" key="1">
    <source>
        <dbReference type="EMBL" id="KAK9088653.1"/>
    </source>
</evidence>
<keyword evidence="2" id="KW-1185">Reference proteome</keyword>
<sequence>MLIFALMDRWQLKTNKFHLSFNKMSITLEDVSRRLHIPLIGKVVECKALS</sequence>
<proteinExistence type="predicted"/>
<name>A0AAP0EBS2_9MAGN</name>
<dbReference type="Proteomes" id="UP001419268">
    <property type="component" value="Unassembled WGS sequence"/>
</dbReference>